<proteinExistence type="predicted"/>
<keyword evidence="1" id="KW-0812">Transmembrane</keyword>
<comment type="caution">
    <text evidence="2">The sequence shown here is derived from an EMBL/GenBank/DDBJ whole genome shotgun (WGS) entry which is preliminary data.</text>
</comment>
<feature type="transmembrane region" description="Helical" evidence="1">
    <location>
        <begin position="120"/>
        <end position="142"/>
    </location>
</feature>
<gene>
    <name evidence="2" type="ORF">OL233_02880</name>
</gene>
<protein>
    <recommendedName>
        <fullName evidence="4">DUF624 domain-containing protein</fullName>
    </recommendedName>
</protein>
<evidence type="ECO:0000313" key="2">
    <source>
        <dbReference type="EMBL" id="MDF0479222.1"/>
    </source>
</evidence>
<keyword evidence="3" id="KW-1185">Reference proteome</keyword>
<feature type="transmembrane region" description="Helical" evidence="1">
    <location>
        <begin position="42"/>
        <end position="63"/>
    </location>
</feature>
<reference evidence="2" key="1">
    <citation type="submission" date="2022-10" db="EMBL/GenBank/DDBJ databases">
        <title>Vagococcus sp. isolated from poultry meat.</title>
        <authorList>
            <person name="Johansson P."/>
            <person name="Bjorkroth J."/>
        </authorList>
    </citation>
    <scope>NUCLEOTIDE SEQUENCE</scope>
    <source>
        <strain evidence="2">PNs007</strain>
    </source>
</reference>
<evidence type="ECO:0008006" key="4">
    <source>
        <dbReference type="Google" id="ProtNLM"/>
    </source>
</evidence>
<accession>A0ABT5WZN1</accession>
<feature type="transmembrane region" description="Helical" evidence="1">
    <location>
        <begin position="94"/>
        <end position="114"/>
    </location>
</feature>
<dbReference type="EMBL" id="JAPDSH010000002">
    <property type="protein sequence ID" value="MDF0479222.1"/>
    <property type="molecule type" value="Genomic_DNA"/>
</dbReference>
<keyword evidence="1" id="KW-0472">Membrane</keyword>
<feature type="transmembrane region" description="Helical" evidence="1">
    <location>
        <begin position="12"/>
        <end position="36"/>
    </location>
</feature>
<keyword evidence="1" id="KW-1133">Transmembrane helix</keyword>
<sequence>MIMNKGLYYYFYKLWSFIKIGLITFIAVIPFGLLYFGAGRSFFQTVSLMFISNSCLYFAILAMMTSMRNLSEKGEELTFKGFFSRYVKVTKSEITCGLIISLLFSILPYLISTLNTVPAISWMSFIVLSWYFFIALVIPYLFTLQTYFYWDLISLFKTASKLVFLKLKETFIFFAMTIILVFFFLRLPLIALFSAIPFYCYFLVKLFQPIIKFLKAI</sequence>
<feature type="transmembrane region" description="Helical" evidence="1">
    <location>
        <begin position="189"/>
        <end position="207"/>
    </location>
</feature>
<dbReference type="Proteomes" id="UP001147148">
    <property type="component" value="Unassembled WGS sequence"/>
</dbReference>
<evidence type="ECO:0000256" key="1">
    <source>
        <dbReference type="SAM" id="Phobius"/>
    </source>
</evidence>
<organism evidence="2 3">
    <name type="scientific">Vagococcus proximus</name>
    <dbReference type="NCBI Taxonomy" id="2991417"/>
    <lineage>
        <taxon>Bacteria</taxon>
        <taxon>Bacillati</taxon>
        <taxon>Bacillota</taxon>
        <taxon>Bacilli</taxon>
        <taxon>Lactobacillales</taxon>
        <taxon>Enterococcaceae</taxon>
        <taxon>Vagococcus</taxon>
    </lineage>
</organism>
<name>A0ABT5WZN1_9ENTE</name>
<feature type="transmembrane region" description="Helical" evidence="1">
    <location>
        <begin position="163"/>
        <end position="183"/>
    </location>
</feature>
<evidence type="ECO:0000313" key="3">
    <source>
        <dbReference type="Proteomes" id="UP001147148"/>
    </source>
</evidence>